<comment type="caution">
    <text evidence="1">The sequence shown here is derived from an EMBL/GenBank/DDBJ whole genome shotgun (WGS) entry which is preliminary data.</text>
</comment>
<dbReference type="EMBL" id="JAUTXU010000042">
    <property type="protein sequence ID" value="KAK3716500.1"/>
    <property type="molecule type" value="Genomic_DNA"/>
</dbReference>
<dbReference type="Proteomes" id="UP001281147">
    <property type="component" value="Unassembled WGS sequence"/>
</dbReference>
<evidence type="ECO:0000313" key="2">
    <source>
        <dbReference type="Proteomes" id="UP001281147"/>
    </source>
</evidence>
<name>A0ACC3NGV9_9PEZI</name>
<evidence type="ECO:0000313" key="1">
    <source>
        <dbReference type="EMBL" id="KAK3716500.1"/>
    </source>
</evidence>
<accession>A0ACC3NGV9</accession>
<protein>
    <submittedName>
        <fullName evidence="1">Uncharacterized protein</fullName>
    </submittedName>
</protein>
<organism evidence="1 2">
    <name type="scientific">Vermiconidia calcicola</name>
    <dbReference type="NCBI Taxonomy" id="1690605"/>
    <lineage>
        <taxon>Eukaryota</taxon>
        <taxon>Fungi</taxon>
        <taxon>Dikarya</taxon>
        <taxon>Ascomycota</taxon>
        <taxon>Pezizomycotina</taxon>
        <taxon>Dothideomycetes</taxon>
        <taxon>Dothideomycetidae</taxon>
        <taxon>Mycosphaerellales</taxon>
        <taxon>Extremaceae</taxon>
        <taxon>Vermiconidia</taxon>
    </lineage>
</organism>
<sequence>MAQPPSLGQEIFTVIHELCAALDAKYINFFYRATLNDLDRPAERRRYLVATGSHAIQEWRYGDDIHLVCMTQNSQKLFWSYVAEHLSLKEGISLPSNGTMELSSSALLRTLDGAGSIISRIAALSRKHQAGCKFYLHYAIIPLDFDPTCMRDELMPDLPLKNHPGKHRHKPPYVEITPLERNYDIVRDTHSQADDILKRAFPSVDSTSYRQVYRVLREFADANGLFGPKLGFLNNETLMLVADDARWRRPQPWDDPNPTWLTIALRHVDKEVYWQQPNDGFIYSKIQPTITRYNTVRNVTQQAWRAIRTRVQYTLDLKPLDPSAYCNHDERLHEFLTNYHYFIKVECESWEASPTKRAEFEDSTIPANINAIEQYFWHNRDASKVSGIRIRLWPVPFTQEGGQIYAIGLMRTTFDRRNQLPMRQYASRIVSDISETVLNYDQTSSRISVSLETSEAFAPLLEDVSDDDALTAGVETLEVSSSAPRASGTSRFRTASQAINRLRHDPAHAGVEYDLAYLDRFEGLEWVALEDWGKKATEDKDFVPEHRVRVLRRKEDGVVVWDREQRLDKTAG</sequence>
<proteinExistence type="predicted"/>
<gene>
    <name evidence="1" type="ORF">LTR37_006396</name>
</gene>
<reference evidence="1" key="1">
    <citation type="submission" date="2023-07" db="EMBL/GenBank/DDBJ databases">
        <title>Black Yeasts Isolated from many extreme environments.</title>
        <authorList>
            <person name="Coleine C."/>
            <person name="Stajich J.E."/>
            <person name="Selbmann L."/>
        </authorList>
    </citation>
    <scope>NUCLEOTIDE SEQUENCE</scope>
    <source>
        <strain evidence="1">CCFEE 5714</strain>
    </source>
</reference>
<keyword evidence="2" id="KW-1185">Reference proteome</keyword>